<keyword evidence="3" id="KW-1185">Reference proteome</keyword>
<dbReference type="Proteomes" id="UP000030764">
    <property type="component" value="Unassembled WGS sequence"/>
</dbReference>
<dbReference type="AlphaFoldDB" id="A0A085LY70"/>
<reference evidence="2 3" key="1">
    <citation type="journal article" date="2014" name="Nat. Genet.">
        <title>Genome and transcriptome of the porcine whipworm Trichuris suis.</title>
        <authorList>
            <person name="Jex A.R."/>
            <person name="Nejsum P."/>
            <person name="Schwarz E.M."/>
            <person name="Hu L."/>
            <person name="Young N.D."/>
            <person name="Hall R.S."/>
            <person name="Korhonen P.K."/>
            <person name="Liao S."/>
            <person name="Thamsborg S."/>
            <person name="Xia J."/>
            <person name="Xu P."/>
            <person name="Wang S."/>
            <person name="Scheerlinck J.P."/>
            <person name="Hofmann A."/>
            <person name="Sternberg P.W."/>
            <person name="Wang J."/>
            <person name="Gasser R.B."/>
        </authorList>
    </citation>
    <scope>NUCLEOTIDE SEQUENCE [LARGE SCALE GENOMIC DNA]</scope>
    <source>
        <strain evidence="2">DCEP-RM93M</strain>
    </source>
</reference>
<proteinExistence type="predicted"/>
<sequence length="244" mass="27324">MYCWEIVSIATSTGPGSVGLLALTDAELTMEKSVSGPSQTSALQGPSTAPLENHWFRYELNQFSKLRRVIFGSDQNFRHSRLKTYSLSFKLRAPMVRKGLDVAGPQVVTINTSHWHMRRTKENISAINEYCYPLTTKGDREVASGTGASESQLPLIYRLYQGRRNAASAAQQPDANSVIIKSEAKMDREAMLPFGNDLQSANNGFLRGQSQCERRFNTLTKNAKKPWKDQNEDPPTTRYEANSL</sequence>
<feature type="region of interest" description="Disordered" evidence="1">
    <location>
        <begin position="219"/>
        <end position="244"/>
    </location>
</feature>
<evidence type="ECO:0000313" key="3">
    <source>
        <dbReference type="Proteomes" id="UP000030764"/>
    </source>
</evidence>
<evidence type="ECO:0000313" key="2">
    <source>
        <dbReference type="EMBL" id="KFD49916.1"/>
    </source>
</evidence>
<dbReference type="EMBL" id="KL363262">
    <property type="protein sequence ID" value="KFD49916.1"/>
    <property type="molecule type" value="Genomic_DNA"/>
</dbReference>
<evidence type="ECO:0000256" key="1">
    <source>
        <dbReference type="SAM" id="MobiDB-lite"/>
    </source>
</evidence>
<organism evidence="2 3">
    <name type="scientific">Trichuris suis</name>
    <name type="common">pig whipworm</name>
    <dbReference type="NCBI Taxonomy" id="68888"/>
    <lineage>
        <taxon>Eukaryota</taxon>
        <taxon>Metazoa</taxon>
        <taxon>Ecdysozoa</taxon>
        <taxon>Nematoda</taxon>
        <taxon>Enoplea</taxon>
        <taxon>Dorylaimia</taxon>
        <taxon>Trichinellida</taxon>
        <taxon>Trichuridae</taxon>
        <taxon>Trichuris</taxon>
    </lineage>
</organism>
<gene>
    <name evidence="2" type="ORF">M513_09245</name>
</gene>
<accession>A0A085LY70</accession>
<protein>
    <submittedName>
        <fullName evidence="2">Uncharacterized protein</fullName>
    </submittedName>
</protein>
<name>A0A085LY70_9BILA</name>